<evidence type="ECO:0000313" key="3">
    <source>
        <dbReference type="Proteomes" id="UP000635142"/>
    </source>
</evidence>
<evidence type="ECO:0000256" key="1">
    <source>
        <dbReference type="SAM" id="Phobius"/>
    </source>
</evidence>
<accession>A0A927D3B8</accession>
<comment type="caution">
    <text evidence="2">The sequence shown here is derived from an EMBL/GenBank/DDBJ whole genome shotgun (WGS) entry which is preliminary data.</text>
</comment>
<keyword evidence="1" id="KW-1133">Transmembrane helix</keyword>
<reference evidence="2" key="1">
    <citation type="submission" date="2020-08" db="EMBL/GenBank/DDBJ databases">
        <title>Sulfitobacter aestuariivivens sp. nov., isolated from a tidal flat.</title>
        <authorList>
            <person name="Park S."/>
            <person name="Yoon J.-H."/>
        </authorList>
    </citation>
    <scope>NUCLEOTIDE SEQUENCE</scope>
    <source>
        <strain evidence="2">TSTF-M16</strain>
    </source>
</reference>
<gene>
    <name evidence="2" type="ORF">H9Q16_01050</name>
</gene>
<keyword evidence="3" id="KW-1185">Reference proteome</keyword>
<dbReference type="RefSeq" id="WP_191073534.1">
    <property type="nucleotide sequence ID" value="NZ_JACTAG010000001.1"/>
</dbReference>
<sequence length="166" mass="18724">MTTTPPTARPRRLFKIALVVSLALNLLFVGLVAGAAWRFGGGGPSRDHGGPDWQGFAAPYVWALPKAERRALFGELRRVHPRRDRDARRMTYDQMLAALRSDPYDAARVEAILTEQQSGIVALQSAARDRWLGTISEMSDADRVAYADRLEKIIERGPRRRNKDRR</sequence>
<dbReference type="EMBL" id="JACTAG010000001">
    <property type="protein sequence ID" value="MBD3662502.1"/>
    <property type="molecule type" value="Genomic_DNA"/>
</dbReference>
<dbReference type="AlphaFoldDB" id="A0A927D3B8"/>
<dbReference type="Proteomes" id="UP000635142">
    <property type="component" value="Unassembled WGS sequence"/>
</dbReference>
<dbReference type="InterPro" id="IPR025961">
    <property type="entry name" value="Metal_resist"/>
</dbReference>
<evidence type="ECO:0000313" key="2">
    <source>
        <dbReference type="EMBL" id="MBD3662502.1"/>
    </source>
</evidence>
<keyword evidence="1" id="KW-0812">Transmembrane</keyword>
<keyword evidence="1" id="KW-0472">Membrane</keyword>
<dbReference type="Pfam" id="PF13801">
    <property type="entry name" value="Metal_resist"/>
    <property type="match status" value="1"/>
</dbReference>
<name>A0A927D3B8_9RHOB</name>
<feature type="transmembrane region" description="Helical" evidence="1">
    <location>
        <begin position="12"/>
        <end position="37"/>
    </location>
</feature>
<organism evidence="2 3">
    <name type="scientific">Sulfitobacter aestuariivivens</name>
    <dbReference type="NCBI Taxonomy" id="2766981"/>
    <lineage>
        <taxon>Bacteria</taxon>
        <taxon>Pseudomonadati</taxon>
        <taxon>Pseudomonadota</taxon>
        <taxon>Alphaproteobacteria</taxon>
        <taxon>Rhodobacterales</taxon>
        <taxon>Roseobacteraceae</taxon>
        <taxon>Sulfitobacter</taxon>
    </lineage>
</organism>
<proteinExistence type="predicted"/>
<protein>
    <submittedName>
        <fullName evidence="2">Periplasmic heavy metal sensor</fullName>
    </submittedName>
</protein>